<dbReference type="EMBL" id="OOIQ01000001">
    <property type="protein sequence ID" value="SPO43238.1"/>
    <property type="molecule type" value="Genomic_DNA"/>
</dbReference>
<dbReference type="RefSeq" id="XP_014659977.1">
    <property type="nucleotide sequence ID" value="XM_014804491.1"/>
</dbReference>
<gene>
    <name evidence="2" type="ORF">PSANT_00922</name>
</gene>
<evidence type="ECO:0000313" key="2">
    <source>
        <dbReference type="EMBL" id="SPO43238.1"/>
    </source>
</evidence>
<protein>
    <submittedName>
        <fullName evidence="2">Uncharacterized protein</fullName>
    </submittedName>
</protein>
<name>A0A5C3FFX0_PSEA2</name>
<dbReference type="Proteomes" id="UP000325008">
    <property type="component" value="Unassembled WGS sequence"/>
</dbReference>
<evidence type="ECO:0000313" key="3">
    <source>
        <dbReference type="Proteomes" id="UP000325008"/>
    </source>
</evidence>
<accession>A0A5C3FFX0</accession>
<feature type="compositionally biased region" description="Basic residues" evidence="1">
    <location>
        <begin position="99"/>
        <end position="114"/>
    </location>
</feature>
<sequence>MPQLRLQIKSAYVDDVPTFSEGEQEPLTFRTARPTAMLIPKPVFRRQAPFPRLPGQRDLNNDLAEGSVESRSESGSTPQPSAGNSSTSSSARRGILRSAIKRHGNTSTARRRVHFQTDLGARDRFTNAPSTPRHPSLVSASPEPVRVKLEDEDGLGTCLGAPAGRNEAGGVDSLGHGSRTEANSLFFAQDEPAWQHEEAATSLGRRTKGRRRKVGVWRPGMSRGLFAKLLEMPLSAAGESAAQRRRPVIRAVRESKLRRKATRTLREAKRACPPTSVPSIVVAPATEALSSDPAKPPPEALPVRQLSLSYSATNVRDFLICASAMLGSSRHMLHFPPLQLLSGLRALAHDLLQRSQPIRDAEHQIPAHERSTIRRLRDLLKHILVATQITKLLPAKVNLKMWEQSRCISLDKVDAIKRLLDRALLPQPACSPSVKSEKLKVPNASTQHLLVPARTR</sequence>
<comment type="caution">
    <text evidence="2">The sequence shown here is derived from an EMBL/GenBank/DDBJ whole genome shotgun (WGS) entry which is preliminary data.</text>
</comment>
<proteinExistence type="predicted"/>
<feature type="compositionally biased region" description="Low complexity" evidence="1">
    <location>
        <begin position="65"/>
        <end position="93"/>
    </location>
</feature>
<dbReference type="OrthoDB" id="2556350at2759"/>
<keyword evidence="3" id="KW-1185">Reference proteome</keyword>
<evidence type="ECO:0000256" key="1">
    <source>
        <dbReference type="SAM" id="MobiDB-lite"/>
    </source>
</evidence>
<organism evidence="2 3">
    <name type="scientific">Pseudozyma antarctica</name>
    <name type="common">Yeast</name>
    <name type="synonym">Candida antarctica</name>
    <dbReference type="NCBI Taxonomy" id="84753"/>
    <lineage>
        <taxon>Eukaryota</taxon>
        <taxon>Fungi</taxon>
        <taxon>Dikarya</taxon>
        <taxon>Basidiomycota</taxon>
        <taxon>Ustilaginomycotina</taxon>
        <taxon>Ustilaginomycetes</taxon>
        <taxon>Ustilaginales</taxon>
        <taxon>Ustilaginaceae</taxon>
        <taxon>Moesziomyces</taxon>
    </lineage>
</organism>
<feature type="region of interest" description="Disordered" evidence="1">
    <location>
        <begin position="48"/>
        <end position="143"/>
    </location>
</feature>
<dbReference type="AlphaFoldDB" id="A0A5C3FFX0"/>
<reference evidence="2" key="1">
    <citation type="submission" date="2018-03" db="EMBL/GenBank/DDBJ databases">
        <authorList>
            <person name="Guldener U."/>
        </authorList>
    </citation>
    <scope>NUCLEOTIDE SEQUENCE [LARGE SCALE GENOMIC DNA]</scope>
    <source>
        <strain evidence="2">ATCC34888</strain>
    </source>
</reference>